<sequence length="212" mass="24826">MVFDIITGGLPESVSVCGIDYPIRSDFTVGILFDKVLRSGKTNEEILIHMLELYYPNIPANIKEAIERILWFYHCGNIPETNTDNKKRYHRKESSNAPYALSQDAAYIYASFKEQYGIDLTQEKMHWWKFMALFESLGEDTKMSKIMYYRTVSTSGLSKERRAFINDMKNLYKIKSEADESKKVTLDMRNQRWKDYVQNRHEEIVEGKGMAD</sequence>
<evidence type="ECO:0000313" key="2">
    <source>
        <dbReference type="Proteomes" id="UP001299546"/>
    </source>
</evidence>
<proteinExistence type="predicted"/>
<dbReference type="RefSeq" id="WP_066737071.1">
    <property type="nucleotide sequence ID" value="NZ_JAJCIQ010000006.1"/>
</dbReference>
<evidence type="ECO:0000313" key="1">
    <source>
        <dbReference type="EMBL" id="MCB7387726.1"/>
    </source>
</evidence>
<organism evidence="1 2">
    <name type="scientific">Bariatricus massiliensis</name>
    <dbReference type="NCBI Taxonomy" id="1745713"/>
    <lineage>
        <taxon>Bacteria</taxon>
        <taxon>Bacillati</taxon>
        <taxon>Bacillota</taxon>
        <taxon>Clostridia</taxon>
        <taxon>Lachnospirales</taxon>
        <taxon>Lachnospiraceae</taxon>
        <taxon>Bariatricus</taxon>
    </lineage>
</organism>
<dbReference type="Proteomes" id="UP001299546">
    <property type="component" value="Unassembled WGS sequence"/>
</dbReference>
<dbReference type="Pfam" id="PF06854">
    <property type="entry name" value="Phage_Gp15"/>
    <property type="match status" value="1"/>
</dbReference>
<keyword evidence="2" id="KW-1185">Reference proteome</keyword>
<name>A0ABS8DH27_9FIRM</name>
<dbReference type="InterPro" id="IPR009660">
    <property type="entry name" value="Phage_A500_Gp15"/>
</dbReference>
<gene>
    <name evidence="1" type="ORF">LIZ65_10550</name>
</gene>
<protein>
    <submittedName>
        <fullName evidence="1">Bacteriophage Gp15 family protein</fullName>
    </submittedName>
</protein>
<comment type="caution">
    <text evidence="1">The sequence shown here is derived from an EMBL/GenBank/DDBJ whole genome shotgun (WGS) entry which is preliminary data.</text>
</comment>
<reference evidence="1 2" key="1">
    <citation type="submission" date="2021-10" db="EMBL/GenBank/DDBJ databases">
        <title>Collection of gut derived symbiotic bacterial strains cultured from healthy donors.</title>
        <authorList>
            <person name="Lin H."/>
            <person name="Littmann E."/>
            <person name="Kohout C."/>
            <person name="Pamer E.G."/>
        </authorList>
    </citation>
    <scope>NUCLEOTIDE SEQUENCE [LARGE SCALE GENOMIC DNA]</scope>
    <source>
        <strain evidence="1 2">DFI.1.165</strain>
    </source>
</reference>
<dbReference type="EMBL" id="JAJCIS010000005">
    <property type="protein sequence ID" value="MCB7387726.1"/>
    <property type="molecule type" value="Genomic_DNA"/>
</dbReference>
<accession>A0ABS8DH27</accession>